<dbReference type="AlphaFoldDB" id="A0A061AA79"/>
<dbReference type="InterPro" id="IPR012156">
    <property type="entry name" value="Cold_shock_CspA"/>
</dbReference>
<dbReference type="HOGENOM" id="CLU_091970_3_2_14"/>
<dbReference type="InterPro" id="IPR010718">
    <property type="entry name" value="DUF1294"/>
</dbReference>
<keyword evidence="1" id="KW-0472">Membrane</keyword>
<dbReference type="GO" id="GO:0003676">
    <property type="term" value="F:nucleic acid binding"/>
    <property type="evidence" value="ECO:0007669"/>
    <property type="project" value="InterPro"/>
</dbReference>
<reference evidence="3" key="1">
    <citation type="submission" date="2014-05" db="EMBL/GenBank/DDBJ databases">
        <authorList>
            <person name="Kube M."/>
        </authorList>
    </citation>
    <scope>NUCLEOTIDE SEQUENCE [LARGE SCALE GENOMIC DNA]</scope>
</reference>
<dbReference type="STRING" id="35623.Aocu_06600"/>
<dbReference type="Pfam" id="PF06961">
    <property type="entry name" value="DUF1294"/>
    <property type="match status" value="1"/>
</dbReference>
<evidence type="ECO:0000256" key="1">
    <source>
        <dbReference type="SAM" id="Phobius"/>
    </source>
</evidence>
<dbReference type="PIRSF" id="PIRSF002599">
    <property type="entry name" value="Cold_shock_A"/>
    <property type="match status" value="1"/>
</dbReference>
<feature type="transmembrane region" description="Helical" evidence="1">
    <location>
        <begin position="44"/>
        <end position="62"/>
    </location>
</feature>
<dbReference type="OrthoDB" id="1698854at2"/>
<dbReference type="RefSeq" id="WP_045749247.1">
    <property type="nucleotide sequence ID" value="NZ_FUZK01000001.1"/>
</dbReference>
<organism evidence="2 3">
    <name type="scientific">Acholeplasma oculi</name>
    <dbReference type="NCBI Taxonomy" id="35623"/>
    <lineage>
        <taxon>Bacteria</taxon>
        <taxon>Bacillati</taxon>
        <taxon>Mycoplasmatota</taxon>
        <taxon>Mollicutes</taxon>
        <taxon>Acholeplasmatales</taxon>
        <taxon>Acholeplasmataceae</taxon>
        <taxon>Acholeplasma</taxon>
    </lineage>
</organism>
<dbReference type="FunCoup" id="A0A061AA79">
    <property type="interactions" value="22"/>
</dbReference>
<evidence type="ECO:0008006" key="4">
    <source>
        <dbReference type="Google" id="ProtNLM"/>
    </source>
</evidence>
<proteinExistence type="predicted"/>
<protein>
    <recommendedName>
        <fullName evidence="4">DUF1294 domain-containing protein</fullName>
    </recommendedName>
</protein>
<dbReference type="KEGG" id="aoc:Aocu_06600"/>
<keyword evidence="3" id="KW-1185">Reference proteome</keyword>
<feature type="transmembrane region" description="Helical" evidence="1">
    <location>
        <begin position="6"/>
        <end position="24"/>
    </location>
</feature>
<dbReference type="Proteomes" id="UP000032434">
    <property type="component" value="Chromosome 1"/>
</dbReference>
<dbReference type="EMBL" id="LK028559">
    <property type="protein sequence ID" value="CDR30733.1"/>
    <property type="molecule type" value="Genomic_DNA"/>
</dbReference>
<keyword evidence="1" id="KW-0812">Transmembrane</keyword>
<gene>
    <name evidence="2" type="ORF">Aocu_06600</name>
</gene>
<dbReference type="PATRIC" id="fig|35623.3.peg.660"/>
<sequence>MNPVFVYIYVIIWFFISILTFVLYKIDKEKSKKGQFRIKERDLLLCTIALGSIGGLMGLYIVRHKTKHWYFVLINWLSFITHCYVLYYIFTNVGAIV</sequence>
<keyword evidence="1" id="KW-1133">Transmembrane helix</keyword>
<evidence type="ECO:0000313" key="3">
    <source>
        <dbReference type="Proteomes" id="UP000032434"/>
    </source>
</evidence>
<feature type="transmembrane region" description="Helical" evidence="1">
    <location>
        <begin position="68"/>
        <end position="90"/>
    </location>
</feature>
<dbReference type="InParanoid" id="A0A061AA79"/>
<name>A0A061AA79_9MOLU</name>
<evidence type="ECO:0000313" key="2">
    <source>
        <dbReference type="EMBL" id="CDR30733.1"/>
    </source>
</evidence>
<accession>A0A061AA79</accession>